<dbReference type="PROSITE" id="PS50132">
    <property type="entry name" value="RGS"/>
    <property type="match status" value="1"/>
</dbReference>
<dbReference type="SMART" id="SM00315">
    <property type="entry name" value="RGS"/>
    <property type="match status" value="1"/>
</dbReference>
<dbReference type="CDD" id="cd07440">
    <property type="entry name" value="RGS"/>
    <property type="match status" value="1"/>
</dbReference>
<dbReference type="SUPFAM" id="SSF48097">
    <property type="entry name" value="Regulator of G-protein signaling, RGS"/>
    <property type="match status" value="1"/>
</dbReference>
<dbReference type="InterPro" id="IPR023393">
    <property type="entry name" value="START-like_dom_sf"/>
</dbReference>
<dbReference type="SUPFAM" id="SSF55961">
    <property type="entry name" value="Bet v1-like"/>
    <property type="match status" value="1"/>
</dbReference>
<dbReference type="PRINTS" id="PR01301">
    <property type="entry name" value="RGSPROTEIN"/>
</dbReference>
<keyword evidence="3" id="KW-1185">Reference proteome</keyword>
<evidence type="ECO:0000313" key="3">
    <source>
        <dbReference type="Proteomes" id="UP001431209"/>
    </source>
</evidence>
<dbReference type="Pfam" id="PF00615">
    <property type="entry name" value="RGS"/>
    <property type="match status" value="1"/>
</dbReference>
<protein>
    <submittedName>
        <fullName evidence="2">RGS4</fullName>
    </submittedName>
</protein>
<dbReference type="InterPro" id="IPR036305">
    <property type="entry name" value="RGS_sf"/>
</dbReference>
<dbReference type="Proteomes" id="UP001431209">
    <property type="component" value="Unassembled WGS sequence"/>
</dbReference>
<feature type="domain" description="RGS" evidence="1">
    <location>
        <begin position="14"/>
        <end position="129"/>
    </location>
</feature>
<proteinExistence type="predicted"/>
<reference evidence="2 3" key="1">
    <citation type="submission" date="2024-03" db="EMBL/GenBank/DDBJ databases">
        <title>The Acrasis kona genome and developmental transcriptomes reveal deep origins of eukaryotic multicellular pathways.</title>
        <authorList>
            <person name="Sheikh S."/>
            <person name="Fu C.-J."/>
            <person name="Brown M.W."/>
            <person name="Baldauf S.L."/>
        </authorList>
    </citation>
    <scope>NUCLEOTIDE SEQUENCE [LARGE SCALE GENOMIC DNA]</scope>
    <source>
        <strain evidence="2 3">ATCC MYA-3509</strain>
    </source>
</reference>
<dbReference type="EMBL" id="JAOPGA020000701">
    <property type="protein sequence ID" value="KAL0480861.1"/>
    <property type="molecule type" value="Genomic_DNA"/>
</dbReference>
<dbReference type="Gene3D" id="3.30.530.20">
    <property type="match status" value="1"/>
</dbReference>
<gene>
    <name evidence="2" type="ORF">AKO1_004067</name>
</gene>
<organism evidence="2 3">
    <name type="scientific">Acrasis kona</name>
    <dbReference type="NCBI Taxonomy" id="1008807"/>
    <lineage>
        <taxon>Eukaryota</taxon>
        <taxon>Discoba</taxon>
        <taxon>Heterolobosea</taxon>
        <taxon>Tetramitia</taxon>
        <taxon>Eutetramitia</taxon>
        <taxon>Acrasidae</taxon>
        <taxon>Acrasis</taxon>
    </lineage>
</organism>
<evidence type="ECO:0000313" key="2">
    <source>
        <dbReference type="EMBL" id="KAL0480861.1"/>
    </source>
</evidence>
<accession>A0AAW2YVN8</accession>
<dbReference type="PANTHER" id="PTHR10845:SF192">
    <property type="entry name" value="DOUBLE HIT, ISOFORM B"/>
    <property type="match status" value="1"/>
</dbReference>
<dbReference type="PANTHER" id="PTHR10845">
    <property type="entry name" value="REGULATOR OF G PROTEIN SIGNALING"/>
    <property type="match status" value="1"/>
</dbReference>
<dbReference type="Gene3D" id="1.10.167.10">
    <property type="entry name" value="Regulator of G-protein Signalling 4, domain 2"/>
    <property type="match status" value="1"/>
</dbReference>
<evidence type="ECO:0000259" key="1">
    <source>
        <dbReference type="PROSITE" id="PS50132"/>
    </source>
</evidence>
<dbReference type="AlphaFoldDB" id="A0AAW2YVN8"/>
<name>A0AAW2YVN8_9EUKA</name>
<comment type="caution">
    <text evidence="2">The sequence shown here is derived from an EMBL/GenBank/DDBJ whole genome shotgun (WGS) entry which is preliminary data.</text>
</comment>
<sequence>MVASSSFIKYYEVQLELVLQVPKALNHLHQYLKSCYNEDGLSFLIEVEEYKLITDLEKKMTKADDIVNKFVKFESPYEINIDSASRNEIVQKTKLTNSLFEPITNVVFRELNLDAFSRYVRSKELKTFLSFEGERFTSSISLDLRKAGSMSQLLCQPKVLKEKFISDRDICFIMYLNQDTSDWKCVHRGSDYASYISKSTYTCGSMRDLKLGKATGVLEYNIEDCLEMLNSDKREYDGQQAQELKTIYIPADEANDNPYSFVCRNYVMSMTPFHARRRLPLIGTVVRDGERNAYHLIFKTTTSFNDVMPPVNGALDCSMFSGYSLFKISDTTTRYVHSYYIDVRAAMADLLVKKLAIDRARQHQKKFKEILLNMPPGRRTDNAMRKCLEDFTARYGDEKVWKLN</sequence>
<dbReference type="InterPro" id="IPR044926">
    <property type="entry name" value="RGS_subdomain_2"/>
</dbReference>
<dbReference type="InterPro" id="IPR016137">
    <property type="entry name" value="RGS"/>
</dbReference>